<proteinExistence type="predicted"/>
<reference evidence="1 2" key="2">
    <citation type="submission" date="2022-06" db="EMBL/GenBank/DDBJ databases">
        <title>Genomic Encyclopedia of Type Strains, Phase I: the one thousand microbial genomes (KMG-I) project.</title>
        <authorList>
            <person name="Kyrpides N."/>
        </authorList>
    </citation>
    <scope>NUCLEOTIDE SEQUENCE [LARGE SCALE GENOMIC DNA]</scope>
    <source>
        <strain evidence="1 2">DSM 43889</strain>
    </source>
</reference>
<name>A0ABT1JJW9_ACTCY</name>
<comment type="caution">
    <text evidence="1">The sequence shown here is derived from an EMBL/GenBank/DDBJ whole genome shotgun (WGS) entry which is preliminary data.</text>
</comment>
<gene>
    <name evidence="1" type="ORF">G443_003078</name>
</gene>
<evidence type="ECO:0008006" key="3">
    <source>
        <dbReference type="Google" id="ProtNLM"/>
    </source>
</evidence>
<dbReference type="Proteomes" id="UP000791080">
    <property type="component" value="Unassembled WGS sequence"/>
</dbReference>
<dbReference type="EMBL" id="AUBJ02000001">
    <property type="protein sequence ID" value="MCP2332808.1"/>
    <property type="molecule type" value="Genomic_DNA"/>
</dbReference>
<protein>
    <recommendedName>
        <fullName evidence="3">Membrane-associated protein</fullName>
    </recommendedName>
</protein>
<sequence length="163" mass="17248">MELPWFVLVAGVAFLGSLAPIFSVELYLVGMAVTRPELPWWGLALSIASGQLAGKLVHYAAARGAVALPWLRDPRSALGTRLTGLVRRLEILSAQRPWTCAAVVLGSSTVGLPPFTLLVPAAGAIRLPLRVLLPPAVLGRVLRFGVIAATPGVFHDLYLGVVP</sequence>
<evidence type="ECO:0000313" key="2">
    <source>
        <dbReference type="Proteomes" id="UP000791080"/>
    </source>
</evidence>
<reference evidence="1 2" key="1">
    <citation type="submission" date="2013-07" db="EMBL/GenBank/DDBJ databases">
        <authorList>
            <consortium name="DOE Joint Genome Institute"/>
            <person name="Reeve W."/>
            <person name="Huntemann M."/>
            <person name="Han J."/>
            <person name="Chen A."/>
            <person name="Kyrpides N."/>
            <person name="Mavromatis K."/>
            <person name="Markowitz V."/>
            <person name="Palaniappan K."/>
            <person name="Ivanova N."/>
            <person name="Schaumberg A."/>
            <person name="Pati A."/>
            <person name="Liolios K."/>
            <person name="Nordberg H.P."/>
            <person name="Cantor M.N."/>
            <person name="Hua S.X."/>
            <person name="Woyke T."/>
        </authorList>
    </citation>
    <scope>NUCLEOTIDE SEQUENCE [LARGE SCALE GENOMIC DNA]</scope>
    <source>
        <strain evidence="1 2">DSM 43889</strain>
    </source>
</reference>
<keyword evidence="2" id="KW-1185">Reference proteome</keyword>
<accession>A0ABT1JJW9</accession>
<organism evidence="1 2">
    <name type="scientific">Actinoalloteichus caeruleus DSM 43889</name>
    <dbReference type="NCBI Taxonomy" id="1120930"/>
    <lineage>
        <taxon>Bacteria</taxon>
        <taxon>Bacillati</taxon>
        <taxon>Actinomycetota</taxon>
        <taxon>Actinomycetes</taxon>
        <taxon>Pseudonocardiales</taxon>
        <taxon>Pseudonocardiaceae</taxon>
        <taxon>Actinoalloteichus</taxon>
        <taxon>Actinoalloteichus cyanogriseus</taxon>
    </lineage>
</organism>
<evidence type="ECO:0000313" key="1">
    <source>
        <dbReference type="EMBL" id="MCP2332808.1"/>
    </source>
</evidence>
<dbReference type="RefSeq" id="WP_026417720.1">
    <property type="nucleotide sequence ID" value="NZ_AUBJ02000001.1"/>
</dbReference>